<organism evidence="1 2">
    <name type="scientific">Medusavirus stheno T3</name>
    <dbReference type="NCBI Taxonomy" id="3069717"/>
    <lineage>
        <taxon>Viruses</taxon>
        <taxon>Varidnaviria</taxon>
        <taxon>Bamfordvirae</taxon>
        <taxon>Nucleocytoviricota</taxon>
        <taxon>Megaviricetes</taxon>
        <taxon>Mamonoviridae</taxon>
        <taxon>Medusavirus</taxon>
        <taxon>Medusavirus sthenus</taxon>
    </lineage>
</organism>
<keyword evidence="2" id="KW-1185">Reference proteome</keyword>
<dbReference type="EMBL" id="MW018138">
    <property type="protein sequence ID" value="QPB44544.1"/>
    <property type="molecule type" value="Genomic_DNA"/>
</dbReference>
<evidence type="ECO:0000313" key="1">
    <source>
        <dbReference type="EMBL" id="QPB44544.1"/>
    </source>
</evidence>
<dbReference type="Proteomes" id="UP001162098">
    <property type="component" value="Segment"/>
</dbReference>
<dbReference type="KEGG" id="vg:80543740"/>
<reference evidence="1 2" key="1">
    <citation type="submission" date="2020-09" db="EMBL/GenBank/DDBJ databases">
        <authorList>
            <person name="Zhang R."/>
            <person name="Garcia K."/>
            <person name="Ogata H."/>
        </authorList>
    </citation>
    <scope>NUCLEOTIDE SEQUENCE [LARGE SCALE GENOMIC DNA]</scope>
    <source>
        <strain evidence="2">stheno</strain>
    </source>
</reference>
<sequence length="55" mass="6587">MRFVLVFQVVDHATNQWKTKCVSRPDCVEFFNEYRAAWMRAHPETSVRAFVERVP</sequence>
<proteinExistence type="predicted"/>
<accession>A0A7S8BD69</accession>
<name>A0A7S8BD69_9VIRU</name>
<evidence type="ECO:0000313" key="2">
    <source>
        <dbReference type="Proteomes" id="UP001162098"/>
    </source>
</evidence>
<protein>
    <submittedName>
        <fullName evidence="1">Uncharacterized protein</fullName>
    </submittedName>
</protein>